<name>A0A915IU58_ROMCU</name>
<dbReference type="AlphaFoldDB" id="A0A915IU58"/>
<evidence type="ECO:0000313" key="2">
    <source>
        <dbReference type="WBParaSite" id="nRc.2.0.1.t17357-RA"/>
    </source>
</evidence>
<sequence>MSGTKVSGGFDVTMPGAWTRGYKLGQRVADFVIGASFETTKRKGLTEKTIPEQKKEHLLLGKKILEGEINK</sequence>
<accession>A0A915IU58</accession>
<proteinExistence type="predicted"/>
<dbReference type="Proteomes" id="UP000887565">
    <property type="component" value="Unplaced"/>
</dbReference>
<evidence type="ECO:0000313" key="1">
    <source>
        <dbReference type="Proteomes" id="UP000887565"/>
    </source>
</evidence>
<protein>
    <submittedName>
        <fullName evidence="2">Uncharacterized protein</fullName>
    </submittedName>
</protein>
<reference evidence="2" key="1">
    <citation type="submission" date="2022-11" db="UniProtKB">
        <authorList>
            <consortium name="WormBaseParasite"/>
        </authorList>
    </citation>
    <scope>IDENTIFICATION</scope>
</reference>
<dbReference type="WBParaSite" id="nRc.2.0.1.t17357-RA">
    <property type="protein sequence ID" value="nRc.2.0.1.t17357-RA"/>
    <property type="gene ID" value="nRc.2.0.1.g17357"/>
</dbReference>
<organism evidence="1 2">
    <name type="scientific">Romanomermis culicivorax</name>
    <name type="common">Nematode worm</name>
    <dbReference type="NCBI Taxonomy" id="13658"/>
    <lineage>
        <taxon>Eukaryota</taxon>
        <taxon>Metazoa</taxon>
        <taxon>Ecdysozoa</taxon>
        <taxon>Nematoda</taxon>
        <taxon>Enoplea</taxon>
        <taxon>Dorylaimia</taxon>
        <taxon>Mermithida</taxon>
        <taxon>Mermithoidea</taxon>
        <taxon>Mermithidae</taxon>
        <taxon>Romanomermis</taxon>
    </lineage>
</organism>
<keyword evidence="1" id="KW-1185">Reference proteome</keyword>